<accession>A0A177AY43</accession>
<name>A0A177AY43_9BILA</name>
<sequence>MFRIFSLNEPLTKDDQSPPYHDRATPPKNKKLLHDIIFVNIK</sequence>
<feature type="compositionally biased region" description="Basic and acidic residues" evidence="1">
    <location>
        <begin position="11"/>
        <end position="25"/>
    </location>
</feature>
<dbReference type="Proteomes" id="UP000078046">
    <property type="component" value="Unassembled WGS sequence"/>
</dbReference>
<protein>
    <submittedName>
        <fullName evidence="2">Uncharacterized protein</fullName>
    </submittedName>
</protein>
<evidence type="ECO:0000313" key="3">
    <source>
        <dbReference type="Proteomes" id="UP000078046"/>
    </source>
</evidence>
<keyword evidence="3" id="KW-1185">Reference proteome</keyword>
<organism evidence="2 3">
    <name type="scientific">Intoshia linei</name>
    <dbReference type="NCBI Taxonomy" id="1819745"/>
    <lineage>
        <taxon>Eukaryota</taxon>
        <taxon>Metazoa</taxon>
        <taxon>Spiralia</taxon>
        <taxon>Lophotrochozoa</taxon>
        <taxon>Mesozoa</taxon>
        <taxon>Orthonectida</taxon>
        <taxon>Rhopaluridae</taxon>
        <taxon>Intoshia</taxon>
    </lineage>
</organism>
<dbReference type="EMBL" id="LWCA01000934">
    <property type="protein sequence ID" value="OAF66432.1"/>
    <property type="molecule type" value="Genomic_DNA"/>
</dbReference>
<feature type="region of interest" description="Disordered" evidence="1">
    <location>
        <begin position="1"/>
        <end position="27"/>
    </location>
</feature>
<comment type="caution">
    <text evidence="2">The sequence shown here is derived from an EMBL/GenBank/DDBJ whole genome shotgun (WGS) entry which is preliminary data.</text>
</comment>
<reference evidence="2 3" key="1">
    <citation type="submission" date="2016-04" db="EMBL/GenBank/DDBJ databases">
        <title>The genome of Intoshia linei affirms orthonectids as highly simplified spiralians.</title>
        <authorList>
            <person name="Mikhailov K.V."/>
            <person name="Slusarev G.S."/>
            <person name="Nikitin M.A."/>
            <person name="Logacheva M.D."/>
            <person name="Penin A."/>
            <person name="Aleoshin V."/>
            <person name="Panchin Y.V."/>
        </authorList>
    </citation>
    <scope>NUCLEOTIDE SEQUENCE [LARGE SCALE GENOMIC DNA]</scope>
    <source>
        <strain evidence="2">Intl2013</strain>
        <tissue evidence="2">Whole animal</tissue>
    </source>
</reference>
<evidence type="ECO:0000313" key="2">
    <source>
        <dbReference type="EMBL" id="OAF66432.1"/>
    </source>
</evidence>
<proteinExistence type="predicted"/>
<gene>
    <name evidence="2" type="ORF">A3Q56_05840</name>
</gene>
<evidence type="ECO:0000256" key="1">
    <source>
        <dbReference type="SAM" id="MobiDB-lite"/>
    </source>
</evidence>
<dbReference type="AlphaFoldDB" id="A0A177AY43"/>